<keyword evidence="2" id="KW-1133">Transmembrane helix</keyword>
<sequence>MTHSGQGDESWHPASRPAHEGVVLPADGSEPFIPGAGAQQLASAGGTPWEVSWGPGQGAQPLPQEEPPGAGTPYAQPVSARMQPPQAPRQPRTPYGYGYGYGQTGGQATAGPDAEATQFIAPVPPGAGDATQFIAPVALPGPDAEATQFIAPVPPGAGDATQFIAPVPPVSGDATAATRYGTPAGPGPGALPPENPAGAVPFPGAGRAGAAPGAPAADGEATQYLPPVADPNASRQRIPAPPPGAPYGIRPGAPGDRQPPAEFDNLFRSDAGTVGGVEATQHLPPVREPAYGAGAQPPSPSHAPHPSHGRRAARRSAEPRPGSRTSSRNLSQKFSRNSSRLPLIAAVVVGCAVLGLGAGALMFGGGDSDAGQGTDTTVAAATSPATGAAGEVAEDPVRTQAVELDKLLADSNDSRAAVIRSVESIKTCENLDQAAADLRGAAEQRRGLVTRLQGLSVDELPDNQALTASLTKAWEASASADDHYAAWAGQAKEKKGCKDGKARSTGQTAQGNAQSGLATKAKREAAALWNRIAAKHDLTERSAEQL</sequence>
<keyword evidence="2" id="KW-0472">Membrane</keyword>
<evidence type="ECO:0000313" key="3">
    <source>
        <dbReference type="EMBL" id="GBQ03199.1"/>
    </source>
</evidence>
<feature type="transmembrane region" description="Helical" evidence="2">
    <location>
        <begin position="341"/>
        <end position="363"/>
    </location>
</feature>
<feature type="region of interest" description="Disordered" evidence="1">
    <location>
        <begin position="1"/>
        <end position="111"/>
    </location>
</feature>
<accession>A0A388T370</accession>
<dbReference type="AlphaFoldDB" id="A0A388T370"/>
<evidence type="ECO:0000256" key="2">
    <source>
        <dbReference type="SAM" id="Phobius"/>
    </source>
</evidence>
<gene>
    <name evidence="3" type="ORF">SSP531S_46690</name>
</gene>
<keyword evidence="2" id="KW-0812">Transmembrane</keyword>
<feature type="compositionally biased region" description="Low complexity" evidence="1">
    <location>
        <begin position="81"/>
        <end position="96"/>
    </location>
</feature>
<evidence type="ECO:0000313" key="4">
    <source>
        <dbReference type="Proteomes" id="UP000265354"/>
    </source>
</evidence>
<feature type="compositionally biased region" description="Basic and acidic residues" evidence="1">
    <location>
        <begin position="492"/>
        <end position="502"/>
    </location>
</feature>
<feature type="compositionally biased region" description="Low complexity" evidence="1">
    <location>
        <begin position="35"/>
        <end position="46"/>
    </location>
</feature>
<organism evidence="3 4">
    <name type="scientific">Streptomyces spongiicola</name>
    <dbReference type="NCBI Taxonomy" id="1690221"/>
    <lineage>
        <taxon>Bacteria</taxon>
        <taxon>Bacillati</taxon>
        <taxon>Actinomycetota</taxon>
        <taxon>Actinomycetes</taxon>
        <taxon>Kitasatosporales</taxon>
        <taxon>Streptomycetaceae</taxon>
        <taxon>Streptomyces</taxon>
    </lineage>
</organism>
<feature type="compositionally biased region" description="Low complexity" evidence="1">
    <location>
        <begin position="196"/>
        <end position="221"/>
    </location>
</feature>
<evidence type="ECO:0000256" key="1">
    <source>
        <dbReference type="SAM" id="MobiDB-lite"/>
    </source>
</evidence>
<feature type="compositionally biased region" description="Polar residues" evidence="1">
    <location>
        <begin position="325"/>
        <end position="336"/>
    </location>
</feature>
<dbReference type="Proteomes" id="UP000265354">
    <property type="component" value="Unassembled WGS sequence"/>
</dbReference>
<dbReference type="EMBL" id="BGZL01000016">
    <property type="protein sequence ID" value="GBQ03199.1"/>
    <property type="molecule type" value="Genomic_DNA"/>
</dbReference>
<comment type="caution">
    <text evidence="3">The sequence shown here is derived from an EMBL/GenBank/DDBJ whole genome shotgun (WGS) entry which is preliminary data.</text>
</comment>
<proteinExistence type="predicted"/>
<feature type="compositionally biased region" description="Basic residues" evidence="1">
    <location>
        <begin position="305"/>
        <end position="314"/>
    </location>
</feature>
<name>A0A388T370_9ACTN</name>
<feature type="compositionally biased region" description="Low complexity" evidence="1">
    <location>
        <begin position="246"/>
        <end position="255"/>
    </location>
</feature>
<dbReference type="RefSeq" id="WP_172607826.1">
    <property type="nucleotide sequence ID" value="NZ_BGZL01000016.1"/>
</dbReference>
<feature type="region of interest" description="Disordered" evidence="1">
    <location>
        <begin position="147"/>
        <end position="336"/>
    </location>
</feature>
<reference evidence="3 4" key="1">
    <citation type="submission" date="2018-07" db="EMBL/GenBank/DDBJ databases">
        <title>Whole Genome Shotgun Sequence of Streptomyces spongiicola strain 531S.</title>
        <authorList>
            <person name="Dohra H."/>
            <person name="Kodani S."/>
        </authorList>
    </citation>
    <scope>NUCLEOTIDE SEQUENCE [LARGE SCALE GENOMIC DNA]</scope>
    <source>
        <strain evidence="3 4">531S</strain>
    </source>
</reference>
<feature type="region of interest" description="Disordered" evidence="1">
    <location>
        <begin position="492"/>
        <end position="520"/>
    </location>
</feature>
<protein>
    <submittedName>
        <fullName evidence="3">Uncharacterized protein</fullName>
    </submittedName>
</protein>
<feature type="compositionally biased region" description="Pro residues" evidence="1">
    <location>
        <begin position="185"/>
        <end position="195"/>
    </location>
</feature>
<feature type="compositionally biased region" description="Low complexity" evidence="1">
    <location>
        <begin position="174"/>
        <end position="183"/>
    </location>
</feature>
<feature type="compositionally biased region" description="Polar residues" evidence="1">
    <location>
        <begin position="504"/>
        <end position="517"/>
    </location>
</feature>